<comment type="caution">
    <text evidence="1">The sequence shown here is derived from an EMBL/GenBank/DDBJ whole genome shotgun (WGS) entry which is preliminary data.</text>
</comment>
<evidence type="ECO:0000313" key="2">
    <source>
        <dbReference type="Proteomes" id="UP001497535"/>
    </source>
</evidence>
<organism evidence="1 2">
    <name type="scientific">Meloidogyne enterolobii</name>
    <name type="common">Root-knot nematode worm</name>
    <name type="synonym">Meloidogyne mayaguensis</name>
    <dbReference type="NCBI Taxonomy" id="390850"/>
    <lineage>
        <taxon>Eukaryota</taxon>
        <taxon>Metazoa</taxon>
        <taxon>Ecdysozoa</taxon>
        <taxon>Nematoda</taxon>
        <taxon>Chromadorea</taxon>
        <taxon>Rhabditida</taxon>
        <taxon>Tylenchina</taxon>
        <taxon>Tylenchomorpha</taxon>
        <taxon>Tylenchoidea</taxon>
        <taxon>Meloidogynidae</taxon>
        <taxon>Meloidogyninae</taxon>
        <taxon>Meloidogyne</taxon>
    </lineage>
</organism>
<sequence length="93" mass="10756">MHTGTTCDDVLRENLDCISKATDWNKFNAVASLGLIHKGHEREARKILDPYLPRGDVALKVGLFVYMVCVYFLTHFLRFKRGIPHFWHAESTH</sequence>
<evidence type="ECO:0000313" key="1">
    <source>
        <dbReference type="EMBL" id="CAK5049682.1"/>
    </source>
</evidence>
<gene>
    <name evidence="1" type="ORF">MENTE1834_LOCUS13090</name>
</gene>
<name>A0ACB0YJU8_MELEN</name>
<keyword evidence="2" id="KW-1185">Reference proteome</keyword>
<accession>A0ACB0YJU8</accession>
<dbReference type="Proteomes" id="UP001497535">
    <property type="component" value="Unassembled WGS sequence"/>
</dbReference>
<protein>
    <submittedName>
        <fullName evidence="1">Uncharacterized protein</fullName>
    </submittedName>
</protein>
<reference evidence="1" key="1">
    <citation type="submission" date="2023-11" db="EMBL/GenBank/DDBJ databases">
        <authorList>
            <person name="Poullet M."/>
        </authorList>
    </citation>
    <scope>NUCLEOTIDE SEQUENCE</scope>
    <source>
        <strain evidence="1">E1834</strain>
    </source>
</reference>
<dbReference type="EMBL" id="CAVMJV010000014">
    <property type="protein sequence ID" value="CAK5049682.1"/>
    <property type="molecule type" value="Genomic_DNA"/>
</dbReference>
<proteinExistence type="predicted"/>